<feature type="region of interest" description="Disordered" evidence="1">
    <location>
        <begin position="1"/>
        <end position="29"/>
    </location>
</feature>
<dbReference type="Pfam" id="PF13566">
    <property type="entry name" value="DUF4130"/>
    <property type="match status" value="1"/>
</dbReference>
<dbReference type="InterPro" id="IPR023875">
    <property type="entry name" value="DNA_repair_put"/>
</dbReference>
<dbReference type="AlphaFoldDB" id="A0A6N7XBZ2"/>
<dbReference type="NCBIfam" id="TIGR03915">
    <property type="entry name" value="SAM_7_link_chp"/>
    <property type="match status" value="1"/>
</dbReference>
<reference evidence="3 4" key="1">
    <citation type="submission" date="2019-08" db="EMBL/GenBank/DDBJ databases">
        <title>In-depth cultivation of the pig gut microbiome towards novel bacterial diversity and tailored functional studies.</title>
        <authorList>
            <person name="Wylensek D."/>
            <person name="Hitch T.C.A."/>
            <person name="Clavel T."/>
        </authorList>
    </citation>
    <scope>NUCLEOTIDE SEQUENCE [LARGE SCALE GENOMIC DNA]</scope>
    <source>
        <strain evidence="3 4">CA-Schmier-601-WT-1</strain>
    </source>
</reference>
<keyword evidence="4" id="KW-1185">Reference proteome</keyword>
<sequence>MRVQQGTPMPDERRRGSFPSSENGQGEEVVSAGLRGIVESLVAARDEGAPVVLGVPRSMEGVLGGVALTYLAHSDPSSTRVCDRKELQPGLLERVLLVSEASEDELVPLARRVWQSLGQRCGAGCTNRILYACASDDPNMPQVVSRYVRLSFSLGRTVTTSLAHADVLAIDTLARQVSSECEKTRQFARFSHLPSGGWFCSFSPRANTLPLCAQHFSRRMRGDRFCMLDPIHGVAVFHEAGERTARVARLDPGMARQMGERASDVDAEERKFQEMWATFYRSMELPGRDAASRGYDLRIQFMPKRLWDSLPELAKTPASPYAGWASKPQGTLGQQRIGSA</sequence>
<evidence type="ECO:0000313" key="4">
    <source>
        <dbReference type="Proteomes" id="UP000469325"/>
    </source>
</evidence>
<dbReference type="EMBL" id="VUNC01000006">
    <property type="protein sequence ID" value="MST73110.1"/>
    <property type="molecule type" value="Genomic_DNA"/>
</dbReference>
<proteinExistence type="predicted"/>
<name>A0A6N7XBZ2_9ACTN</name>
<protein>
    <submittedName>
        <fullName evidence="3">DUF4130 domain-containing protein</fullName>
    </submittedName>
</protein>
<feature type="compositionally biased region" description="Polar residues" evidence="1">
    <location>
        <begin position="328"/>
        <end position="340"/>
    </location>
</feature>
<feature type="domain" description="DUF4130" evidence="2">
    <location>
        <begin position="140"/>
        <end position="312"/>
    </location>
</feature>
<evidence type="ECO:0000313" key="3">
    <source>
        <dbReference type="EMBL" id="MST73110.1"/>
    </source>
</evidence>
<dbReference type="Proteomes" id="UP000469325">
    <property type="component" value="Unassembled WGS sequence"/>
</dbReference>
<evidence type="ECO:0000256" key="1">
    <source>
        <dbReference type="SAM" id="MobiDB-lite"/>
    </source>
</evidence>
<evidence type="ECO:0000259" key="2">
    <source>
        <dbReference type="Pfam" id="PF13566"/>
    </source>
</evidence>
<organism evidence="3 4">
    <name type="scientific">Olsenella porci</name>
    <dbReference type="NCBI Taxonomy" id="2652279"/>
    <lineage>
        <taxon>Bacteria</taxon>
        <taxon>Bacillati</taxon>
        <taxon>Actinomycetota</taxon>
        <taxon>Coriobacteriia</taxon>
        <taxon>Coriobacteriales</taxon>
        <taxon>Atopobiaceae</taxon>
        <taxon>Olsenella</taxon>
    </lineage>
</organism>
<dbReference type="InterPro" id="IPR025404">
    <property type="entry name" value="DUF4130"/>
</dbReference>
<accession>A0A6N7XBZ2</accession>
<feature type="region of interest" description="Disordered" evidence="1">
    <location>
        <begin position="318"/>
        <end position="340"/>
    </location>
</feature>
<comment type="caution">
    <text evidence="3">The sequence shown here is derived from an EMBL/GenBank/DDBJ whole genome shotgun (WGS) entry which is preliminary data.</text>
</comment>
<gene>
    <name evidence="3" type="ORF">FYJ68_08300</name>
</gene>